<organism evidence="2 3">
    <name type="scientific">Nibribacter ruber</name>
    <dbReference type="NCBI Taxonomy" id="2698458"/>
    <lineage>
        <taxon>Bacteria</taxon>
        <taxon>Pseudomonadati</taxon>
        <taxon>Bacteroidota</taxon>
        <taxon>Cytophagia</taxon>
        <taxon>Cytophagales</taxon>
        <taxon>Hymenobacteraceae</taxon>
        <taxon>Nibribacter</taxon>
    </lineage>
</organism>
<dbReference type="PANTHER" id="PTHR41386:SF1">
    <property type="entry name" value="MEMBRANE PROTEIN"/>
    <property type="match status" value="1"/>
</dbReference>
<feature type="transmembrane region" description="Helical" evidence="1">
    <location>
        <begin position="151"/>
        <end position="173"/>
    </location>
</feature>
<keyword evidence="1" id="KW-0812">Transmembrane</keyword>
<dbReference type="Proteomes" id="UP000464214">
    <property type="component" value="Chromosome"/>
</dbReference>
<keyword evidence="1" id="KW-0472">Membrane</keyword>
<evidence type="ECO:0000313" key="3">
    <source>
        <dbReference type="Proteomes" id="UP000464214"/>
    </source>
</evidence>
<reference evidence="2 3" key="1">
    <citation type="submission" date="2020-01" db="EMBL/GenBank/DDBJ databases">
        <authorList>
            <person name="Kim M."/>
        </authorList>
    </citation>
    <scope>NUCLEOTIDE SEQUENCE [LARGE SCALE GENOMIC DNA]</scope>
    <source>
        <strain evidence="2 3">BT10</strain>
    </source>
</reference>
<protein>
    <submittedName>
        <fullName evidence="2">DUF1003 domain-containing protein</fullName>
    </submittedName>
</protein>
<keyword evidence="1" id="KW-1133">Transmembrane helix</keyword>
<dbReference type="PANTHER" id="PTHR41386">
    <property type="entry name" value="INTEGRAL MEMBRANE PROTEIN-RELATED"/>
    <property type="match status" value="1"/>
</dbReference>
<feature type="transmembrane region" description="Helical" evidence="1">
    <location>
        <begin position="124"/>
        <end position="145"/>
    </location>
</feature>
<gene>
    <name evidence="2" type="ORF">GU926_12350</name>
</gene>
<dbReference type="InterPro" id="IPR010406">
    <property type="entry name" value="DUF1003"/>
</dbReference>
<accession>A0A6P1P4S0</accession>
<sequence length="240" mass="27707">MSTLKDLPLAGKCQITGKTLPLNQLMPANAVREPLVALILKDHPHWDRSGYVSLDELNKYRTAFVESLLQEEFGQLTKLEKEVVSSISQNELLSKNTETTYEEQLTFGERVSDKIADFGGSWRFILSFLAFLALWMIINIIHLLGQPFDPFPFILLNLILSSIAALQAPVIMMSQNRQEEKDRLRAEHDYQINLKAELEIRQLHEKIDHLLMQQGHRMFQIQQIQIELLNEINRSLQKDA</sequence>
<dbReference type="Pfam" id="PF06210">
    <property type="entry name" value="DUF1003"/>
    <property type="match status" value="1"/>
</dbReference>
<name>A0A6P1P4S0_9BACT</name>
<keyword evidence="3" id="KW-1185">Reference proteome</keyword>
<proteinExistence type="predicted"/>
<evidence type="ECO:0000256" key="1">
    <source>
        <dbReference type="SAM" id="Phobius"/>
    </source>
</evidence>
<dbReference type="KEGG" id="nib:GU926_12350"/>
<dbReference type="EMBL" id="CP047897">
    <property type="protein sequence ID" value="QHL89430.1"/>
    <property type="molecule type" value="Genomic_DNA"/>
</dbReference>
<evidence type="ECO:0000313" key="2">
    <source>
        <dbReference type="EMBL" id="QHL89430.1"/>
    </source>
</evidence>
<dbReference type="AlphaFoldDB" id="A0A6P1P4S0"/>